<keyword evidence="10" id="KW-0653">Protein transport</keyword>
<evidence type="ECO:0000256" key="4">
    <source>
        <dbReference type="ARBA" id="ARBA00022448"/>
    </source>
</evidence>
<dbReference type="PRINTS" id="PR00812">
    <property type="entry name" value="BCTERIALGSPF"/>
</dbReference>
<comment type="caution">
    <text evidence="18">The sequence shown here is derived from an EMBL/GenBank/DDBJ whole genome shotgun (WGS) entry which is preliminary data.</text>
</comment>
<dbReference type="PANTHER" id="PTHR30012:SF0">
    <property type="entry name" value="TYPE II SECRETION SYSTEM PROTEIN F-RELATED"/>
    <property type="match status" value="1"/>
</dbReference>
<evidence type="ECO:0000256" key="12">
    <source>
        <dbReference type="ARBA" id="ARBA00023136"/>
    </source>
</evidence>
<dbReference type="EMBL" id="QZMU01000001">
    <property type="protein sequence ID" value="RRQ21413.1"/>
    <property type="molecule type" value="Genomic_DNA"/>
</dbReference>
<feature type="transmembrane region" description="Helical" evidence="16">
    <location>
        <begin position="173"/>
        <end position="196"/>
    </location>
</feature>
<feature type="region of interest" description="Disordered" evidence="15">
    <location>
        <begin position="36"/>
        <end position="61"/>
    </location>
</feature>
<keyword evidence="7 14" id="KW-0812">Transmembrane</keyword>
<dbReference type="InterPro" id="IPR001992">
    <property type="entry name" value="T2SS_GspF/T4SS_PilC_CS"/>
</dbReference>
<evidence type="ECO:0000256" key="9">
    <source>
        <dbReference type="ARBA" id="ARBA00022837"/>
    </source>
</evidence>
<keyword evidence="4 14" id="KW-0813">Transport</keyword>
<reference evidence="18 19" key="1">
    <citation type="journal article" date="2010" name="Int. J. Syst. Evol. Microbiol.">
        <title>Thiohalobacter thiocyanaticus gen. nov., sp. nov., a moderately halophilic, sulfur-oxidizing gammaproteobacterium from hypersaline lakes, that utilizes thiocyanate.</title>
        <authorList>
            <person name="Sorokin D.Y."/>
            <person name="Kovaleva O.L."/>
            <person name="Tourova T.P."/>
            <person name="Muyzer G."/>
        </authorList>
    </citation>
    <scope>NUCLEOTIDE SEQUENCE [LARGE SCALE GENOMIC DNA]</scope>
    <source>
        <strain evidence="18 19">Hrh1</strain>
    </source>
</reference>
<feature type="domain" description="Type II secretion system protein GspF" evidence="17">
    <location>
        <begin position="277"/>
        <end position="399"/>
    </location>
</feature>
<evidence type="ECO:0000256" key="11">
    <source>
        <dbReference type="ARBA" id="ARBA00022989"/>
    </source>
</evidence>
<dbReference type="FunFam" id="1.20.81.30:FF:000001">
    <property type="entry name" value="Type II secretion system protein F"/>
    <property type="match status" value="2"/>
</dbReference>
<organism evidence="18 19">
    <name type="scientific">Thiohalobacter thiocyanaticus</name>
    <dbReference type="NCBI Taxonomy" id="585455"/>
    <lineage>
        <taxon>Bacteria</taxon>
        <taxon>Pseudomonadati</taxon>
        <taxon>Pseudomonadota</taxon>
        <taxon>Gammaproteobacteria</taxon>
        <taxon>Thiohalobacterales</taxon>
        <taxon>Thiohalobacteraceae</taxon>
        <taxon>Thiohalobacter</taxon>
    </lineage>
</organism>
<feature type="transmembrane region" description="Helical" evidence="16">
    <location>
        <begin position="380"/>
        <end position="401"/>
    </location>
</feature>
<keyword evidence="9" id="KW-0106">Calcium</keyword>
<evidence type="ECO:0000256" key="2">
    <source>
        <dbReference type="ARBA" id="ARBA00004429"/>
    </source>
</evidence>
<dbReference type="GO" id="GO:0046872">
    <property type="term" value="F:metal ion binding"/>
    <property type="evidence" value="ECO:0007669"/>
    <property type="project" value="UniProtKB-KW"/>
</dbReference>
<dbReference type="GO" id="GO:0015627">
    <property type="term" value="C:type II protein secretion system complex"/>
    <property type="evidence" value="ECO:0007669"/>
    <property type="project" value="InterPro"/>
</dbReference>
<evidence type="ECO:0000256" key="6">
    <source>
        <dbReference type="ARBA" id="ARBA00022519"/>
    </source>
</evidence>
<evidence type="ECO:0000256" key="16">
    <source>
        <dbReference type="SAM" id="Phobius"/>
    </source>
</evidence>
<sequence>MPAFEYTALDTKGRERSGVLEGDTARQVRQQLRERQLTPMAVEPVAQEESGRGRPRGPGLRLRRGVSATDLALLTRQLATLVRSGTPLEESLRAVAQQTEKERLGNLLLAVRARVMEGHSLASGLGDFPHVFPELYRATVAAGEQSGHLDVVLERLADYTEARQQMRAKIQMALFYPVMLTVMALVVVGLLLAYVVPQVVQVFDNIGQTLPLLTRILIAISDFFQHWGWLLLILLVAGVIGGGWLFRRPGPRRRLHRLYLSLPLIARLVKGVNTARFARTLSILVSSGVPVLEGLRIAGQVIVNEPMREAVEEAARRVREGSSIQAAMQRSGYFPPMTLHLIASGETSGQLESMLERAAISQEREVETLIGTLMALFEPLLIVFMGVVVLLIVLAILLPIFDLNQMVR</sequence>
<evidence type="ECO:0000256" key="10">
    <source>
        <dbReference type="ARBA" id="ARBA00022927"/>
    </source>
</evidence>
<feature type="region of interest" description="Disordered" evidence="15">
    <location>
        <begin position="1"/>
        <end position="24"/>
    </location>
</feature>
<evidence type="ECO:0000313" key="19">
    <source>
        <dbReference type="Proteomes" id="UP000287798"/>
    </source>
</evidence>
<evidence type="ECO:0000256" key="13">
    <source>
        <dbReference type="ARBA" id="ARBA00030750"/>
    </source>
</evidence>
<dbReference type="Pfam" id="PF00482">
    <property type="entry name" value="T2SSF"/>
    <property type="match status" value="2"/>
</dbReference>
<dbReference type="GO" id="GO:0005886">
    <property type="term" value="C:plasma membrane"/>
    <property type="evidence" value="ECO:0007669"/>
    <property type="project" value="UniProtKB-SubCell"/>
</dbReference>
<dbReference type="OrthoDB" id="9805682at2"/>
<evidence type="ECO:0000256" key="7">
    <source>
        <dbReference type="ARBA" id="ARBA00022692"/>
    </source>
</evidence>
<keyword evidence="12 16" id="KW-0472">Membrane</keyword>
<dbReference type="InterPro" id="IPR003004">
    <property type="entry name" value="GspF/PilC"/>
</dbReference>
<keyword evidence="8" id="KW-0479">Metal-binding</keyword>
<keyword evidence="11 16" id="KW-1133">Transmembrane helix</keyword>
<dbReference type="PROSITE" id="PS00874">
    <property type="entry name" value="T2SP_F"/>
    <property type="match status" value="1"/>
</dbReference>
<evidence type="ECO:0000259" key="17">
    <source>
        <dbReference type="Pfam" id="PF00482"/>
    </source>
</evidence>
<dbReference type="PANTHER" id="PTHR30012">
    <property type="entry name" value="GENERAL SECRETION PATHWAY PROTEIN"/>
    <property type="match status" value="1"/>
</dbReference>
<comment type="subcellular location">
    <subcellularLocation>
        <location evidence="2 14">Cell inner membrane</location>
        <topology evidence="2 14">Multi-pass membrane protein</topology>
    </subcellularLocation>
</comment>
<feature type="compositionally biased region" description="Basic and acidic residues" evidence="15">
    <location>
        <begin position="11"/>
        <end position="24"/>
    </location>
</feature>
<dbReference type="InterPro" id="IPR018076">
    <property type="entry name" value="T2SS_GspF_dom"/>
</dbReference>
<dbReference type="Proteomes" id="UP000287798">
    <property type="component" value="Unassembled WGS sequence"/>
</dbReference>
<dbReference type="InterPro" id="IPR011850">
    <property type="entry name" value="T2SS_GspF"/>
</dbReference>
<dbReference type="GO" id="GO:0015628">
    <property type="term" value="P:protein secretion by the type II secretion system"/>
    <property type="evidence" value="ECO:0007669"/>
    <property type="project" value="InterPro"/>
</dbReference>
<keyword evidence="5" id="KW-1003">Cell membrane</keyword>
<keyword evidence="6" id="KW-0997">Cell inner membrane</keyword>
<comment type="similarity">
    <text evidence="3 14">Belongs to the GSP F family.</text>
</comment>
<proteinExistence type="inferred from homology"/>
<evidence type="ECO:0000256" key="1">
    <source>
        <dbReference type="ARBA" id="ARBA00002684"/>
    </source>
</evidence>
<feature type="transmembrane region" description="Helical" evidence="16">
    <location>
        <begin position="227"/>
        <end position="246"/>
    </location>
</feature>
<feature type="domain" description="Type II secretion system protein GspF" evidence="17">
    <location>
        <begin position="75"/>
        <end position="197"/>
    </location>
</feature>
<evidence type="ECO:0000256" key="3">
    <source>
        <dbReference type="ARBA" id="ARBA00005745"/>
    </source>
</evidence>
<gene>
    <name evidence="18" type="primary">gspF</name>
    <name evidence="18" type="ORF">D6C00_05285</name>
</gene>
<dbReference type="Gene3D" id="1.20.81.30">
    <property type="entry name" value="Type II secretion system (T2SS), domain F"/>
    <property type="match status" value="2"/>
</dbReference>
<dbReference type="AlphaFoldDB" id="A0A426QI37"/>
<accession>A0A426QI37</accession>
<protein>
    <recommendedName>
        <fullName evidence="13">General secretion pathway protein F</fullName>
    </recommendedName>
</protein>
<comment type="function">
    <text evidence="1">Component of the type II secretion system inner membrane complex required for the energy-dependent secretion of extracellular factors such as proteases and toxins from the periplasm.</text>
</comment>
<dbReference type="RefSeq" id="WP_125180692.1">
    <property type="nucleotide sequence ID" value="NZ_QZMU01000001.1"/>
</dbReference>
<keyword evidence="19" id="KW-1185">Reference proteome</keyword>
<name>A0A426QI37_9GAMM</name>
<dbReference type="NCBIfam" id="TIGR02120">
    <property type="entry name" value="GspF"/>
    <property type="match status" value="1"/>
</dbReference>
<evidence type="ECO:0000313" key="18">
    <source>
        <dbReference type="EMBL" id="RRQ21413.1"/>
    </source>
</evidence>
<dbReference type="InterPro" id="IPR042094">
    <property type="entry name" value="T2SS_GspF_sf"/>
</dbReference>
<evidence type="ECO:0000256" key="8">
    <source>
        <dbReference type="ARBA" id="ARBA00022723"/>
    </source>
</evidence>
<evidence type="ECO:0000256" key="5">
    <source>
        <dbReference type="ARBA" id="ARBA00022475"/>
    </source>
</evidence>
<evidence type="ECO:0000256" key="15">
    <source>
        <dbReference type="SAM" id="MobiDB-lite"/>
    </source>
</evidence>
<evidence type="ECO:0000256" key="14">
    <source>
        <dbReference type="RuleBase" id="RU003923"/>
    </source>
</evidence>